<evidence type="ECO:0000313" key="2">
    <source>
        <dbReference type="Proteomes" id="UP001281147"/>
    </source>
</evidence>
<reference evidence="1" key="1">
    <citation type="submission" date="2023-07" db="EMBL/GenBank/DDBJ databases">
        <title>Black Yeasts Isolated from many extreme environments.</title>
        <authorList>
            <person name="Coleine C."/>
            <person name="Stajich J.E."/>
            <person name="Selbmann L."/>
        </authorList>
    </citation>
    <scope>NUCLEOTIDE SEQUENCE</scope>
    <source>
        <strain evidence="1">CCFEE 5714</strain>
    </source>
</reference>
<gene>
    <name evidence="1" type="ORF">LTR37_019885</name>
</gene>
<accession>A0ACC3MEU2</accession>
<dbReference type="Proteomes" id="UP001281147">
    <property type="component" value="Unassembled WGS sequence"/>
</dbReference>
<sequence length="422" mass="46477">MATASSSNPATLQDMVDDQSYIADTLSDRDVDMVTDEPENLPEDVEMEKFDDVATPPQLQDKGKGKLVEMVDTEPGVFRLMDLPTEIRLEIYRACLTRPYKILLSKAEQPKSTPATQAAAKEREQETSSEMETEERGNAIAAYQQLRADRGLPAADLSSRPASTNARRVASSVRHLARNTSRHMRLAPTLLSSTSEASASSNTNDAGSSASNSSQGTDSRLARWGVKPPRHNRASPADPLVIKILRASKEIYKEARSILYSENVFDLSLSTAVPSLAALHQRSRRHIKHVELEIPTYTEILERFSEVVRLSLRYCSGLKKFVIHTPFTLPSADNGNGNVTASSSASNRTVYANGFDILRWLPQQCEVVLKGCENAEIEAVVGKHLKLAKAQDKVSYAGVKAWHVTQLPVYANPPLPSSKYVE</sequence>
<comment type="caution">
    <text evidence="1">The sequence shown here is derived from an EMBL/GenBank/DDBJ whole genome shotgun (WGS) entry which is preliminary data.</text>
</comment>
<protein>
    <submittedName>
        <fullName evidence="1">Uncharacterized protein</fullName>
    </submittedName>
</protein>
<name>A0ACC3MEU2_9PEZI</name>
<dbReference type="EMBL" id="JAUTXU010000323">
    <property type="protein sequence ID" value="KAK3686375.1"/>
    <property type="molecule type" value="Genomic_DNA"/>
</dbReference>
<proteinExistence type="predicted"/>
<keyword evidence="2" id="KW-1185">Reference proteome</keyword>
<evidence type="ECO:0000313" key="1">
    <source>
        <dbReference type="EMBL" id="KAK3686375.1"/>
    </source>
</evidence>
<organism evidence="1 2">
    <name type="scientific">Vermiconidia calcicola</name>
    <dbReference type="NCBI Taxonomy" id="1690605"/>
    <lineage>
        <taxon>Eukaryota</taxon>
        <taxon>Fungi</taxon>
        <taxon>Dikarya</taxon>
        <taxon>Ascomycota</taxon>
        <taxon>Pezizomycotina</taxon>
        <taxon>Dothideomycetes</taxon>
        <taxon>Dothideomycetidae</taxon>
        <taxon>Mycosphaerellales</taxon>
        <taxon>Extremaceae</taxon>
        <taxon>Vermiconidia</taxon>
    </lineage>
</organism>